<gene>
    <name evidence="2" type="ORF">PGLA1383_LOCUS49010</name>
</gene>
<reference evidence="2" key="1">
    <citation type="submission" date="2021-02" db="EMBL/GenBank/DDBJ databases">
        <authorList>
            <person name="Dougan E. K."/>
            <person name="Rhodes N."/>
            <person name="Thang M."/>
            <person name="Chan C."/>
        </authorList>
    </citation>
    <scope>NUCLEOTIDE SEQUENCE</scope>
</reference>
<protein>
    <submittedName>
        <fullName evidence="2">Uncharacterized protein</fullName>
    </submittedName>
</protein>
<accession>A0A813H5M6</accession>
<organism evidence="2 3">
    <name type="scientific">Polarella glacialis</name>
    <name type="common">Dinoflagellate</name>
    <dbReference type="NCBI Taxonomy" id="89957"/>
    <lineage>
        <taxon>Eukaryota</taxon>
        <taxon>Sar</taxon>
        <taxon>Alveolata</taxon>
        <taxon>Dinophyceae</taxon>
        <taxon>Suessiales</taxon>
        <taxon>Suessiaceae</taxon>
        <taxon>Polarella</taxon>
    </lineage>
</organism>
<dbReference type="EMBL" id="CAJNNV010030628">
    <property type="protein sequence ID" value="CAE8633096.1"/>
    <property type="molecule type" value="Genomic_DNA"/>
</dbReference>
<dbReference type="PROSITE" id="PS51257">
    <property type="entry name" value="PROKAR_LIPOPROTEIN"/>
    <property type="match status" value="1"/>
</dbReference>
<proteinExistence type="predicted"/>
<evidence type="ECO:0000313" key="3">
    <source>
        <dbReference type="Proteomes" id="UP000654075"/>
    </source>
</evidence>
<sequence length="94" mass="9791">MAVRPAVASILLGLVACAVLSAAQSNGSSLLGGTMHQTVETSNMRLPEVQMNATSNVSLPDSSLKQVESQLAPGALSSPPEEANLNVGGWWCRW</sequence>
<dbReference type="AlphaFoldDB" id="A0A813H5M6"/>
<dbReference type="Proteomes" id="UP000654075">
    <property type="component" value="Unassembled WGS sequence"/>
</dbReference>
<feature type="signal peptide" evidence="1">
    <location>
        <begin position="1"/>
        <end position="23"/>
    </location>
</feature>
<name>A0A813H5M6_POLGL</name>
<evidence type="ECO:0000256" key="1">
    <source>
        <dbReference type="SAM" id="SignalP"/>
    </source>
</evidence>
<evidence type="ECO:0000313" key="2">
    <source>
        <dbReference type="EMBL" id="CAE8633096.1"/>
    </source>
</evidence>
<keyword evidence="1" id="KW-0732">Signal</keyword>
<keyword evidence="3" id="KW-1185">Reference proteome</keyword>
<feature type="chain" id="PRO_5032442869" evidence="1">
    <location>
        <begin position="24"/>
        <end position="94"/>
    </location>
</feature>
<comment type="caution">
    <text evidence="2">The sequence shown here is derived from an EMBL/GenBank/DDBJ whole genome shotgun (WGS) entry which is preliminary data.</text>
</comment>